<name>A0ABV5JF77_9RHOB</name>
<feature type="region of interest" description="Disordered" evidence="1">
    <location>
        <begin position="282"/>
        <end position="315"/>
    </location>
</feature>
<evidence type="ECO:0000256" key="1">
    <source>
        <dbReference type="SAM" id="MobiDB-lite"/>
    </source>
</evidence>
<feature type="compositionally biased region" description="Polar residues" evidence="1">
    <location>
        <begin position="298"/>
        <end position="310"/>
    </location>
</feature>
<feature type="compositionally biased region" description="Polar residues" evidence="1">
    <location>
        <begin position="701"/>
        <end position="713"/>
    </location>
</feature>
<organism evidence="3 4">
    <name type="scientific">Pseudohalocynthiibacter aestuariivivens</name>
    <dbReference type="NCBI Taxonomy" id="1591409"/>
    <lineage>
        <taxon>Bacteria</taxon>
        <taxon>Pseudomonadati</taxon>
        <taxon>Pseudomonadota</taxon>
        <taxon>Alphaproteobacteria</taxon>
        <taxon>Rhodobacterales</taxon>
        <taxon>Paracoccaceae</taxon>
        <taxon>Pseudohalocynthiibacter</taxon>
    </lineage>
</organism>
<reference evidence="3 4" key="1">
    <citation type="submission" date="2024-09" db="EMBL/GenBank/DDBJ databases">
        <authorList>
            <person name="Sun Q."/>
            <person name="Mori K."/>
        </authorList>
    </citation>
    <scope>NUCLEOTIDE SEQUENCE [LARGE SCALE GENOMIC DNA]</scope>
    <source>
        <strain evidence="3 4">CECT 8726</strain>
    </source>
</reference>
<keyword evidence="2" id="KW-1133">Transmembrane helix</keyword>
<accession>A0ABV5JF77</accession>
<dbReference type="EMBL" id="JBHMEA010000038">
    <property type="protein sequence ID" value="MFB9232106.1"/>
    <property type="molecule type" value="Genomic_DNA"/>
</dbReference>
<dbReference type="Proteomes" id="UP001589683">
    <property type="component" value="Unassembled WGS sequence"/>
</dbReference>
<dbReference type="InterPro" id="IPR043129">
    <property type="entry name" value="ATPase_NBD"/>
</dbReference>
<evidence type="ECO:0000256" key="2">
    <source>
        <dbReference type="SAM" id="Phobius"/>
    </source>
</evidence>
<dbReference type="InterPro" id="IPR018065">
    <property type="entry name" value="Ribosomal_eL34_CS"/>
</dbReference>
<evidence type="ECO:0000313" key="4">
    <source>
        <dbReference type="Proteomes" id="UP001589683"/>
    </source>
</evidence>
<dbReference type="RefSeq" id="WP_213889986.1">
    <property type="nucleotide sequence ID" value="NZ_JAGFNU010000008.1"/>
</dbReference>
<dbReference type="SUPFAM" id="SSF53067">
    <property type="entry name" value="Actin-like ATPase domain"/>
    <property type="match status" value="1"/>
</dbReference>
<proteinExistence type="predicted"/>
<protein>
    <recommendedName>
        <fullName evidence="5">Type IV pilus biogenesis</fullName>
    </recommendedName>
</protein>
<feature type="compositionally biased region" description="Acidic residues" evidence="1">
    <location>
        <begin position="218"/>
        <end position="246"/>
    </location>
</feature>
<keyword evidence="2" id="KW-0472">Membrane</keyword>
<comment type="caution">
    <text evidence="3">The sequence shown here is derived from an EMBL/GenBank/DDBJ whole genome shotgun (WGS) entry which is preliminary data.</text>
</comment>
<gene>
    <name evidence="3" type="ORF">ACFFUT_09965</name>
</gene>
<sequence length="844" mass="89896">MKPSFALNLSLEGISLLHRTPGGWHLVGEVDVESADLADTLGFLRQTAAGLDSAGVTTKLILPNTQILYSLIDAPGPSVSDREFQIRAALAGMTPYAVDELVFDWKPAGDKVKLAAVARETLEEAEDFAVQHKFNPLSFVANPEANDFDGEPFFGETQIASSLLHKGEQLERDAFAVKIVPLPEAAPLKRPEPTEQKVLEELEELEEVEVTEDVEAIQDVGETNDVEAIEDVENTDHVEETEDAEETDHVQVTEPHITDSAIALEDHDDSEPIDELPELSLEPEDTEAEAERDPVPAFTSSRQDTDQLGTPESDMSADLPAARLVVLPGDSEGSPPKVAAAAKPMIVTAAVAPDMPPIEKIRHTPAPTITPTETPELVAPVIAPKPDHQSENFGLSEPSSAFATNIPDSAVAVFGARKKYFQGGKPPHLGLVLTAVLIAIMALLAVWSVVFLDDNTSGLNEENPSINETASTAEIPEVSLAQNSEEVLAAIDDAIEGAQDTILTEETELLTEEAEIEITEAPEPVVPMTMEEAEEAYADSGIWQRAPDAPDFLLPESIEELYIGSIDTPTTTHDAVALPAFDPEPGAGQIKALNNPASSGTVFTLDDRGLVIPSAEGTENADGILVFAGKPPVVTPSRPRSAVLPNSVQIDETVTGQNTALAGFRPAARPADLQQQHERGRFGGLTLSELSSKRPVARPASPQTEPTVDNTPTALAVSRSPAPRNRPGNISELVAAARANTQNATVAATAVAAVPTGRAPTIPTRASVANQATVTNAINLRRISLIGVYGTSSQRRALVRLPSGRYVKVEIGERVDGGRVAAIGAQELRYVKGGRNITLRMPEI</sequence>
<feature type="region of interest" description="Disordered" evidence="1">
    <location>
        <begin position="218"/>
        <end position="255"/>
    </location>
</feature>
<feature type="transmembrane region" description="Helical" evidence="2">
    <location>
        <begin position="429"/>
        <end position="452"/>
    </location>
</feature>
<keyword evidence="4" id="KW-1185">Reference proteome</keyword>
<evidence type="ECO:0008006" key="5">
    <source>
        <dbReference type="Google" id="ProtNLM"/>
    </source>
</evidence>
<dbReference type="PROSITE" id="PS01145">
    <property type="entry name" value="RIBOSOMAL_L34E"/>
    <property type="match status" value="1"/>
</dbReference>
<evidence type="ECO:0000313" key="3">
    <source>
        <dbReference type="EMBL" id="MFB9232106.1"/>
    </source>
</evidence>
<keyword evidence="2" id="KW-0812">Transmembrane</keyword>
<feature type="region of interest" description="Disordered" evidence="1">
    <location>
        <begin position="685"/>
        <end position="726"/>
    </location>
</feature>